<dbReference type="PANTHER" id="PTHR11236:SF48">
    <property type="entry name" value="ISOCHORISMATE SYNTHASE MENF"/>
    <property type="match status" value="1"/>
</dbReference>
<keyword evidence="10" id="KW-0460">Magnesium</keyword>
<evidence type="ECO:0000256" key="4">
    <source>
        <dbReference type="ARBA" id="ARBA00011575"/>
    </source>
</evidence>
<dbReference type="PANTHER" id="PTHR11236">
    <property type="entry name" value="AMINOBENZOATE/ANTHRANILATE SYNTHASE"/>
    <property type="match status" value="1"/>
</dbReference>
<evidence type="ECO:0000256" key="3">
    <source>
        <dbReference type="ARBA" id="ARBA00009562"/>
    </source>
</evidence>
<evidence type="ECO:0000313" key="18">
    <source>
        <dbReference type="Proteomes" id="UP001174909"/>
    </source>
</evidence>
<dbReference type="InterPro" id="IPR015890">
    <property type="entry name" value="Chorismate_C"/>
</dbReference>
<evidence type="ECO:0000256" key="10">
    <source>
        <dbReference type="ARBA" id="ARBA00022842"/>
    </source>
</evidence>
<dbReference type="EC" id="4.1.3.27" evidence="5"/>
<evidence type="ECO:0000256" key="13">
    <source>
        <dbReference type="ARBA" id="ARBA00025634"/>
    </source>
</evidence>
<evidence type="ECO:0000256" key="11">
    <source>
        <dbReference type="ARBA" id="ARBA00023141"/>
    </source>
</evidence>
<keyword evidence="7" id="KW-0028">Amino-acid biosynthesis</keyword>
<dbReference type="InterPro" id="IPR005801">
    <property type="entry name" value="ADC_synthase"/>
</dbReference>
<keyword evidence="11" id="KW-0057">Aromatic amino acid biosynthesis</keyword>
<comment type="similarity">
    <text evidence="3">Belongs to the anthranilate synthase component I family.</text>
</comment>
<comment type="catalytic activity">
    <reaction evidence="14">
        <text>chorismate + L-glutamine = anthranilate + pyruvate + L-glutamate + H(+)</text>
        <dbReference type="Rhea" id="RHEA:21732"/>
        <dbReference type="ChEBI" id="CHEBI:15361"/>
        <dbReference type="ChEBI" id="CHEBI:15378"/>
        <dbReference type="ChEBI" id="CHEBI:16567"/>
        <dbReference type="ChEBI" id="CHEBI:29748"/>
        <dbReference type="ChEBI" id="CHEBI:29985"/>
        <dbReference type="ChEBI" id="CHEBI:58359"/>
        <dbReference type="EC" id="4.1.3.27"/>
    </reaction>
</comment>
<dbReference type="InterPro" id="IPR006805">
    <property type="entry name" value="Anth_synth_I_N"/>
</dbReference>
<keyword evidence="18" id="KW-1185">Reference proteome</keyword>
<comment type="function">
    <text evidence="13">Part of a heterotetrameric complex that catalyzes the two-step biosynthesis of anthranilate, an intermediate in the biosynthesis of L-tryptophan. In the first step, the glutamine-binding beta subunit (TrpG) of anthranilate synthase (AS) provides the glutamine amidotransferase activity which generates ammonia as a substrate that, along with chorismate, is used in the second step, catalyzed by the large alpha subunit of AS (TrpE) to produce anthranilate. In the absence of TrpG, TrpE can synthesize anthranilate directly from chorismate and high concentrations of ammonia.</text>
</comment>
<sequence>MIQPSYREFAALAKQGNMVPVYEEILMDLETPVSFYNRLKKSRHSFLLESVEGSERWARYSFLGTAPELIFKAWGHEVEITRGRKKESRTCDDPLKALAEILDGYQPATTIPDLPFTGGALGYVAYDAVEMLHGVPNTAERASRFPDIYFLLVRTLVSFDNLKHTITIIDNVPIEKGARLRVLYGDAVSRIEKLRSSLRKTPKSLEARSLTGSGTPVKYRSNVKPEVFHGMVRKGKEYIAAGDVIQVVLSQRLEARTRAEPFEIYRALRFTNPSPYMFFLELDDLKIVGSSPEILVRLTGRNIELRPIAGTRPRGKDPREDRELEEDLLADPKERAEHIMLVDLGRNDVGRVAEVGSVEVDQLMGIERYSHVMHIVSNIKAELARGKTPLELFGSCFPAGTVSGAPKVRAMQIISELEPQRRGLYAGAVGYLSFNNNLDTCIAIRTITVHNGTAVIQAGAGIVADSDPHAEYEETLNKARGMLKAIELAESWRTGH</sequence>
<keyword evidence="9" id="KW-0822">Tryptophan biosynthesis</keyword>
<comment type="subunit">
    <text evidence="4">Heterotetramer consisting of two non-identical subunits: a beta subunit (TrpG) and a large alpha subunit (TrpE).</text>
</comment>
<evidence type="ECO:0000256" key="2">
    <source>
        <dbReference type="ARBA" id="ARBA00004873"/>
    </source>
</evidence>
<evidence type="ECO:0000256" key="14">
    <source>
        <dbReference type="ARBA" id="ARBA00047683"/>
    </source>
</evidence>
<gene>
    <name evidence="17" type="ORF">GBAR_LOCUS16708</name>
</gene>
<reference evidence="17" key="1">
    <citation type="submission" date="2023-03" db="EMBL/GenBank/DDBJ databases">
        <authorList>
            <person name="Steffen K."/>
            <person name="Cardenas P."/>
        </authorList>
    </citation>
    <scope>NUCLEOTIDE SEQUENCE</scope>
</reference>
<dbReference type="PRINTS" id="PR00095">
    <property type="entry name" value="ANTSNTHASEI"/>
</dbReference>
<comment type="pathway">
    <text evidence="2">Amino-acid biosynthesis; L-tryptophan biosynthesis; L-tryptophan from chorismate: step 1/5.</text>
</comment>
<dbReference type="AlphaFoldDB" id="A0AA35WQV3"/>
<comment type="caution">
    <text evidence="17">The sequence shown here is derived from an EMBL/GenBank/DDBJ whole genome shotgun (WGS) entry which is preliminary data.</text>
</comment>
<comment type="cofactor">
    <cofactor evidence="1">
        <name>Mg(2+)</name>
        <dbReference type="ChEBI" id="CHEBI:18420"/>
    </cofactor>
</comment>
<proteinExistence type="inferred from homology"/>
<evidence type="ECO:0000259" key="15">
    <source>
        <dbReference type="Pfam" id="PF00425"/>
    </source>
</evidence>
<feature type="domain" description="Chorismate-utilising enzyme C-terminal" evidence="15">
    <location>
        <begin position="226"/>
        <end position="478"/>
    </location>
</feature>
<protein>
    <recommendedName>
        <fullName evidence="6">Anthranilate synthase component 1</fullName>
        <ecNumber evidence="5">4.1.3.27</ecNumber>
    </recommendedName>
</protein>
<evidence type="ECO:0000256" key="7">
    <source>
        <dbReference type="ARBA" id="ARBA00022605"/>
    </source>
</evidence>
<feature type="domain" description="Anthranilate synthase component I N-terminal" evidence="16">
    <location>
        <begin position="28"/>
        <end position="168"/>
    </location>
</feature>
<keyword evidence="8" id="KW-0479">Metal-binding</keyword>
<dbReference type="GO" id="GO:0004049">
    <property type="term" value="F:anthranilate synthase activity"/>
    <property type="evidence" value="ECO:0007669"/>
    <property type="project" value="UniProtKB-EC"/>
</dbReference>
<organism evidence="17 18">
    <name type="scientific">Geodia barretti</name>
    <name type="common">Barrett's horny sponge</name>
    <dbReference type="NCBI Taxonomy" id="519541"/>
    <lineage>
        <taxon>Eukaryota</taxon>
        <taxon>Metazoa</taxon>
        <taxon>Porifera</taxon>
        <taxon>Demospongiae</taxon>
        <taxon>Heteroscleromorpha</taxon>
        <taxon>Tetractinellida</taxon>
        <taxon>Astrophorina</taxon>
        <taxon>Geodiidae</taxon>
        <taxon>Geodia</taxon>
    </lineage>
</organism>
<dbReference type="InterPro" id="IPR005256">
    <property type="entry name" value="Anth_synth_I_PabB"/>
</dbReference>
<dbReference type="InterPro" id="IPR019999">
    <property type="entry name" value="Anth_synth_I-like"/>
</dbReference>
<dbReference type="Proteomes" id="UP001174909">
    <property type="component" value="Unassembled WGS sequence"/>
</dbReference>
<accession>A0AA35WQV3</accession>
<evidence type="ECO:0000259" key="16">
    <source>
        <dbReference type="Pfam" id="PF04715"/>
    </source>
</evidence>
<dbReference type="EMBL" id="CASHTH010002404">
    <property type="protein sequence ID" value="CAI8029409.1"/>
    <property type="molecule type" value="Genomic_DNA"/>
</dbReference>
<evidence type="ECO:0000256" key="5">
    <source>
        <dbReference type="ARBA" id="ARBA00012266"/>
    </source>
</evidence>
<name>A0AA35WQV3_GEOBA</name>
<evidence type="ECO:0000256" key="9">
    <source>
        <dbReference type="ARBA" id="ARBA00022822"/>
    </source>
</evidence>
<dbReference type="Pfam" id="PF00425">
    <property type="entry name" value="Chorismate_bind"/>
    <property type="match status" value="1"/>
</dbReference>
<evidence type="ECO:0000256" key="12">
    <source>
        <dbReference type="ARBA" id="ARBA00023239"/>
    </source>
</evidence>
<evidence type="ECO:0000256" key="8">
    <source>
        <dbReference type="ARBA" id="ARBA00022723"/>
    </source>
</evidence>
<dbReference type="SUPFAM" id="SSF56322">
    <property type="entry name" value="ADC synthase"/>
    <property type="match status" value="1"/>
</dbReference>
<dbReference type="GO" id="GO:0000162">
    <property type="term" value="P:L-tryptophan biosynthetic process"/>
    <property type="evidence" value="ECO:0007669"/>
    <property type="project" value="UniProtKB-KW"/>
</dbReference>
<dbReference type="NCBIfam" id="TIGR00564">
    <property type="entry name" value="trpE_most"/>
    <property type="match status" value="1"/>
</dbReference>
<evidence type="ECO:0000256" key="6">
    <source>
        <dbReference type="ARBA" id="ARBA00020653"/>
    </source>
</evidence>
<dbReference type="GO" id="GO:0046872">
    <property type="term" value="F:metal ion binding"/>
    <property type="evidence" value="ECO:0007669"/>
    <property type="project" value="UniProtKB-KW"/>
</dbReference>
<dbReference type="Pfam" id="PF04715">
    <property type="entry name" value="Anth_synt_I_N"/>
    <property type="match status" value="1"/>
</dbReference>
<evidence type="ECO:0000256" key="1">
    <source>
        <dbReference type="ARBA" id="ARBA00001946"/>
    </source>
</evidence>
<keyword evidence="12" id="KW-0456">Lyase</keyword>
<dbReference type="Gene3D" id="3.60.120.10">
    <property type="entry name" value="Anthranilate synthase"/>
    <property type="match status" value="1"/>
</dbReference>
<evidence type="ECO:0000313" key="17">
    <source>
        <dbReference type="EMBL" id="CAI8029409.1"/>
    </source>
</evidence>